<dbReference type="CDD" id="cd04301">
    <property type="entry name" value="NAT_SF"/>
    <property type="match status" value="1"/>
</dbReference>
<dbReference type="Pfam" id="PF00583">
    <property type="entry name" value="Acetyltransf_1"/>
    <property type="match status" value="1"/>
</dbReference>
<name>A0ABP7K2C2_9RHOB</name>
<dbReference type="PANTHER" id="PTHR43420:SF12">
    <property type="entry name" value="N-ACETYLTRANSFERASE DOMAIN-CONTAINING PROTEIN"/>
    <property type="match status" value="1"/>
</dbReference>
<feature type="domain" description="N-acetyltransferase" evidence="3">
    <location>
        <begin position="1"/>
        <end position="141"/>
    </location>
</feature>
<accession>A0ABP7K2C2</accession>
<evidence type="ECO:0000313" key="5">
    <source>
        <dbReference type="Proteomes" id="UP001399917"/>
    </source>
</evidence>
<organism evidence="4 5">
    <name type="scientific">Celeribacter arenosi</name>
    <dbReference type="NCBI Taxonomy" id="792649"/>
    <lineage>
        <taxon>Bacteria</taxon>
        <taxon>Pseudomonadati</taxon>
        <taxon>Pseudomonadota</taxon>
        <taxon>Alphaproteobacteria</taxon>
        <taxon>Rhodobacterales</taxon>
        <taxon>Roseobacteraceae</taxon>
        <taxon>Celeribacter</taxon>
    </lineage>
</organism>
<keyword evidence="5" id="KW-1185">Reference proteome</keyword>
<dbReference type="InterPro" id="IPR016181">
    <property type="entry name" value="Acyl_CoA_acyltransferase"/>
</dbReference>
<dbReference type="RefSeq" id="WP_344845038.1">
    <property type="nucleotide sequence ID" value="NZ_BAABDF010000006.1"/>
</dbReference>
<dbReference type="EMBL" id="BAABDF010000006">
    <property type="protein sequence ID" value="GAA3863247.1"/>
    <property type="molecule type" value="Genomic_DNA"/>
</dbReference>
<dbReference type="PROSITE" id="PS51186">
    <property type="entry name" value="GNAT"/>
    <property type="match status" value="1"/>
</dbReference>
<dbReference type="InterPro" id="IPR050680">
    <property type="entry name" value="YpeA/RimI_acetyltransf"/>
</dbReference>
<comment type="caution">
    <text evidence="4">The sequence shown here is derived from an EMBL/GenBank/DDBJ whole genome shotgun (WGS) entry which is preliminary data.</text>
</comment>
<dbReference type="InterPro" id="IPR000182">
    <property type="entry name" value="GNAT_dom"/>
</dbReference>
<evidence type="ECO:0000259" key="3">
    <source>
        <dbReference type="PROSITE" id="PS51186"/>
    </source>
</evidence>
<protein>
    <submittedName>
        <fullName evidence="4">N-acetyltransferase</fullName>
    </submittedName>
</protein>
<reference evidence="5" key="1">
    <citation type="journal article" date="2019" name="Int. J. Syst. Evol. Microbiol.">
        <title>The Global Catalogue of Microorganisms (GCM) 10K type strain sequencing project: providing services to taxonomists for standard genome sequencing and annotation.</title>
        <authorList>
            <consortium name="The Broad Institute Genomics Platform"/>
            <consortium name="The Broad Institute Genome Sequencing Center for Infectious Disease"/>
            <person name="Wu L."/>
            <person name="Ma J."/>
        </authorList>
    </citation>
    <scope>NUCLEOTIDE SEQUENCE [LARGE SCALE GENOMIC DNA]</scope>
    <source>
        <strain evidence="5">JCM 17190</strain>
    </source>
</reference>
<dbReference type="PANTHER" id="PTHR43420">
    <property type="entry name" value="ACETYLTRANSFERASE"/>
    <property type="match status" value="1"/>
</dbReference>
<evidence type="ECO:0000256" key="1">
    <source>
        <dbReference type="ARBA" id="ARBA00022679"/>
    </source>
</evidence>
<proteinExistence type="predicted"/>
<evidence type="ECO:0000256" key="2">
    <source>
        <dbReference type="ARBA" id="ARBA00023315"/>
    </source>
</evidence>
<gene>
    <name evidence="4" type="ORF">GCM10022404_12160</name>
</gene>
<sequence length="143" mass="15580">MSSPDFEALARVHAQTFDTPPPWSARDFAEMLASERVFLVAPAPMAFALGRVVVDEAELLTLAVAPDAQGRGFGRAAFLAYESEAMARGATRSFLDVAQTNTRALALYRSAGYDESGRRRAYYRTRDGSGVDAIIMTKLLKQA</sequence>
<keyword evidence="2" id="KW-0012">Acyltransferase</keyword>
<dbReference type="Proteomes" id="UP001399917">
    <property type="component" value="Unassembled WGS sequence"/>
</dbReference>
<dbReference type="SUPFAM" id="SSF55729">
    <property type="entry name" value="Acyl-CoA N-acyltransferases (Nat)"/>
    <property type="match status" value="1"/>
</dbReference>
<evidence type="ECO:0000313" key="4">
    <source>
        <dbReference type="EMBL" id="GAA3863247.1"/>
    </source>
</evidence>
<dbReference type="Gene3D" id="3.40.630.30">
    <property type="match status" value="1"/>
</dbReference>
<keyword evidence="1" id="KW-0808">Transferase</keyword>